<keyword evidence="5" id="KW-0028">Amino-acid biosynthesis</keyword>
<dbReference type="NCBIfam" id="NF003433">
    <property type="entry name" value="PRK04949.1"/>
    <property type="match status" value="1"/>
</dbReference>
<reference evidence="13" key="1">
    <citation type="submission" date="2016-03" db="EMBL/GenBank/DDBJ databases">
        <authorList>
            <person name="Heylen K."/>
            <person name="De Vos P."/>
            <person name="Vekeman B."/>
        </authorList>
    </citation>
    <scope>NUCLEOTIDE SEQUENCE [LARGE SCALE GENOMIC DNA]</scope>
    <source>
        <strain evidence="13">R-45383</strain>
    </source>
</reference>
<feature type="transmembrane region" description="Helical" evidence="11">
    <location>
        <begin position="32"/>
        <end position="52"/>
    </location>
</feature>
<keyword evidence="8" id="KW-0764">Sulfate transport</keyword>
<gene>
    <name evidence="12" type="ORF">A1355_08790</name>
</gene>
<evidence type="ECO:0000256" key="10">
    <source>
        <dbReference type="ARBA" id="ARBA00023192"/>
    </source>
</evidence>
<dbReference type="GO" id="GO:0009675">
    <property type="term" value="F:high-affinity sulfate:proton symporter activity"/>
    <property type="evidence" value="ECO:0007669"/>
    <property type="project" value="TreeGrafter"/>
</dbReference>
<evidence type="ECO:0000256" key="4">
    <source>
        <dbReference type="ARBA" id="ARBA00022519"/>
    </source>
</evidence>
<dbReference type="InterPro" id="IPR059112">
    <property type="entry name" value="CysZ/EI24"/>
</dbReference>
<protein>
    <recommendedName>
        <fullName evidence="14">Sulfate transporter CysZ</fullName>
    </recommendedName>
</protein>
<evidence type="ECO:0000256" key="7">
    <source>
        <dbReference type="ARBA" id="ARBA00022989"/>
    </source>
</evidence>
<dbReference type="GO" id="GO:0000103">
    <property type="term" value="P:sulfate assimilation"/>
    <property type="evidence" value="ECO:0007669"/>
    <property type="project" value="TreeGrafter"/>
</dbReference>
<organism evidence="12 13">
    <name type="scientific">Methylomonas koyamae</name>
    <dbReference type="NCBI Taxonomy" id="702114"/>
    <lineage>
        <taxon>Bacteria</taxon>
        <taxon>Pseudomonadati</taxon>
        <taxon>Pseudomonadota</taxon>
        <taxon>Gammaproteobacteria</taxon>
        <taxon>Methylococcales</taxon>
        <taxon>Methylococcaceae</taxon>
        <taxon>Methylomonas</taxon>
    </lineage>
</organism>
<evidence type="ECO:0000256" key="1">
    <source>
        <dbReference type="ARBA" id="ARBA00004141"/>
    </source>
</evidence>
<keyword evidence="7 11" id="KW-1133">Transmembrane helix</keyword>
<dbReference type="OrthoDB" id="5292355at2"/>
<feature type="transmembrane region" description="Helical" evidence="11">
    <location>
        <begin position="161"/>
        <end position="180"/>
    </location>
</feature>
<proteinExistence type="predicted"/>
<dbReference type="Pfam" id="PF07264">
    <property type="entry name" value="EI24"/>
    <property type="match status" value="1"/>
</dbReference>
<evidence type="ECO:0000256" key="11">
    <source>
        <dbReference type="SAM" id="Phobius"/>
    </source>
</evidence>
<keyword evidence="2" id="KW-0813">Transport</keyword>
<evidence type="ECO:0000256" key="2">
    <source>
        <dbReference type="ARBA" id="ARBA00022448"/>
    </source>
</evidence>
<comment type="caution">
    <text evidence="12">The sequence shown here is derived from an EMBL/GenBank/DDBJ whole genome shotgun (WGS) entry which is preliminary data.</text>
</comment>
<dbReference type="PANTHER" id="PTHR37468:SF1">
    <property type="entry name" value="SULFATE TRANSPORTER CYSZ"/>
    <property type="match status" value="1"/>
</dbReference>
<feature type="transmembrane region" description="Helical" evidence="11">
    <location>
        <begin position="201"/>
        <end position="221"/>
    </location>
</feature>
<dbReference type="EMBL" id="LUUK01000181">
    <property type="protein sequence ID" value="OAI16982.1"/>
    <property type="molecule type" value="Genomic_DNA"/>
</dbReference>
<dbReference type="Proteomes" id="UP000077628">
    <property type="component" value="Unassembled WGS sequence"/>
</dbReference>
<accession>A0A177NGJ8</accession>
<evidence type="ECO:0000256" key="8">
    <source>
        <dbReference type="ARBA" id="ARBA00023032"/>
    </source>
</evidence>
<evidence type="ECO:0000313" key="13">
    <source>
        <dbReference type="Proteomes" id="UP000077628"/>
    </source>
</evidence>
<evidence type="ECO:0000256" key="5">
    <source>
        <dbReference type="ARBA" id="ARBA00022605"/>
    </source>
</evidence>
<keyword evidence="9 11" id="KW-0472">Membrane</keyword>
<dbReference type="GO" id="GO:0019344">
    <property type="term" value="P:cysteine biosynthetic process"/>
    <property type="evidence" value="ECO:0007669"/>
    <property type="project" value="UniProtKB-KW"/>
</dbReference>
<evidence type="ECO:0008006" key="14">
    <source>
        <dbReference type="Google" id="ProtNLM"/>
    </source>
</evidence>
<dbReference type="RefSeq" id="WP_064029900.1">
    <property type="nucleotide sequence ID" value="NZ_LUUK01000181.1"/>
</dbReference>
<evidence type="ECO:0000256" key="6">
    <source>
        <dbReference type="ARBA" id="ARBA00022692"/>
    </source>
</evidence>
<keyword evidence="13" id="KW-1185">Reference proteome</keyword>
<dbReference type="InterPro" id="IPR050480">
    <property type="entry name" value="CysZ-like"/>
</dbReference>
<dbReference type="STRING" id="702114.A1355_08790"/>
<dbReference type="AlphaFoldDB" id="A0A177NGJ8"/>
<evidence type="ECO:0000256" key="9">
    <source>
        <dbReference type="ARBA" id="ARBA00023136"/>
    </source>
</evidence>
<sequence>MNAIRDANSPLLAVGCLLDGLKLLTRAELRQYLLIPLLINTVLYTGAFILGYHSVSALIHQAIPDWLSWLSWILWPLFFISFLLIGFFTFTLVANLIAAPYYSRLSAKTLSLLHGHAPVAADAGWDRVFFGELKRIGYLLLRVLPLLVLFLIPVVNLIAPVLWAAFAAWGIAMEFIAYPLEMRGQTFDAQKRFMQQRRWSMLSFGALTGLGLTLPIVNLVMGQTAVIAATVYVDRVLPPAGGDEAS</sequence>
<name>A0A177NGJ8_9GAMM</name>
<evidence type="ECO:0000256" key="3">
    <source>
        <dbReference type="ARBA" id="ARBA00022475"/>
    </source>
</evidence>
<comment type="subcellular location">
    <subcellularLocation>
        <location evidence="1">Membrane</location>
        <topology evidence="1">Multi-pass membrane protein</topology>
    </subcellularLocation>
</comment>
<dbReference type="PANTHER" id="PTHR37468">
    <property type="entry name" value="SULFATE TRANSPORTER CYSZ"/>
    <property type="match status" value="1"/>
</dbReference>
<keyword evidence="6 11" id="KW-0812">Transmembrane</keyword>
<dbReference type="GO" id="GO:0005886">
    <property type="term" value="C:plasma membrane"/>
    <property type="evidence" value="ECO:0007669"/>
    <property type="project" value="TreeGrafter"/>
</dbReference>
<feature type="transmembrane region" description="Helical" evidence="11">
    <location>
        <begin position="72"/>
        <end position="98"/>
    </location>
</feature>
<keyword evidence="10" id="KW-0198">Cysteine biosynthesis</keyword>
<keyword evidence="3" id="KW-1003">Cell membrane</keyword>
<evidence type="ECO:0000313" key="12">
    <source>
        <dbReference type="EMBL" id="OAI16982.1"/>
    </source>
</evidence>
<feature type="transmembrane region" description="Helical" evidence="11">
    <location>
        <begin position="136"/>
        <end position="155"/>
    </location>
</feature>
<keyword evidence="4" id="KW-0997">Cell inner membrane</keyword>